<feature type="region of interest" description="Disordered" evidence="1">
    <location>
        <begin position="55"/>
        <end position="106"/>
    </location>
</feature>
<proteinExistence type="predicted"/>
<keyword evidence="2" id="KW-0472">Membrane</keyword>
<evidence type="ECO:0000313" key="3">
    <source>
        <dbReference type="EMBL" id="MFD0313738.1"/>
    </source>
</evidence>
<name>A0ABW2W2P5_9ACTN</name>
<keyword evidence="2" id="KW-0812">Transmembrane</keyword>
<dbReference type="Proteomes" id="UP001597023">
    <property type="component" value="Unassembled WGS sequence"/>
</dbReference>
<feature type="transmembrane region" description="Helical" evidence="2">
    <location>
        <begin position="25"/>
        <end position="44"/>
    </location>
</feature>
<accession>A0ABW2W2P5</accession>
<dbReference type="RefSeq" id="WP_381605260.1">
    <property type="nucleotide sequence ID" value="NZ_JBHTEB010000001.1"/>
</dbReference>
<gene>
    <name evidence="3" type="ORF">ACFQZ6_05715</name>
</gene>
<keyword evidence="2" id="KW-1133">Transmembrane helix</keyword>
<comment type="caution">
    <text evidence="3">The sequence shown here is derived from an EMBL/GenBank/DDBJ whole genome shotgun (WGS) entry which is preliminary data.</text>
</comment>
<evidence type="ECO:0000256" key="1">
    <source>
        <dbReference type="SAM" id="MobiDB-lite"/>
    </source>
</evidence>
<evidence type="ECO:0000313" key="4">
    <source>
        <dbReference type="Proteomes" id="UP001597023"/>
    </source>
</evidence>
<keyword evidence="4" id="KW-1185">Reference proteome</keyword>
<reference evidence="4" key="1">
    <citation type="journal article" date="2019" name="Int. J. Syst. Evol. Microbiol.">
        <title>The Global Catalogue of Microorganisms (GCM) 10K type strain sequencing project: providing services to taxonomists for standard genome sequencing and annotation.</title>
        <authorList>
            <consortium name="The Broad Institute Genomics Platform"/>
            <consortium name="The Broad Institute Genome Sequencing Center for Infectious Disease"/>
            <person name="Wu L."/>
            <person name="Ma J."/>
        </authorList>
    </citation>
    <scope>NUCLEOTIDE SEQUENCE [LARGE SCALE GENOMIC DNA]</scope>
    <source>
        <strain evidence="4">CGMCC 4.7400</strain>
    </source>
</reference>
<protein>
    <submittedName>
        <fullName evidence="3">Uncharacterized protein</fullName>
    </submittedName>
</protein>
<organism evidence="3 4">
    <name type="scientific">Streptomyces flavalbus</name>
    <dbReference type="NCBI Taxonomy" id="2665155"/>
    <lineage>
        <taxon>Bacteria</taxon>
        <taxon>Bacillati</taxon>
        <taxon>Actinomycetota</taxon>
        <taxon>Actinomycetes</taxon>
        <taxon>Kitasatosporales</taxon>
        <taxon>Streptomycetaceae</taxon>
        <taxon>Streptomyces</taxon>
    </lineage>
</organism>
<evidence type="ECO:0000256" key="2">
    <source>
        <dbReference type="SAM" id="Phobius"/>
    </source>
</evidence>
<dbReference type="EMBL" id="JBHTEB010000001">
    <property type="protein sequence ID" value="MFD0313738.1"/>
    <property type="molecule type" value="Genomic_DNA"/>
</dbReference>
<sequence length="106" mass="11344">MSVDTQLASAKTAIFDAVVGFLPDWAQIGVLALILLVVVVSWGVSLKGWISRRRAARHAPVAPRQPQGRGADYLGPYAPRQQRSDQGSGADYLGAYAPRQRPDGTG</sequence>